<proteinExistence type="predicted"/>
<keyword evidence="1" id="KW-0812">Transmembrane</keyword>
<dbReference type="Proteomes" id="UP000033434">
    <property type="component" value="Unassembled WGS sequence"/>
</dbReference>
<dbReference type="AlphaFoldDB" id="A0A0F6AIX1"/>
<keyword evidence="1" id="KW-1133">Transmembrane helix</keyword>
<accession>A0A0F6AIX1</accession>
<evidence type="ECO:0000256" key="1">
    <source>
        <dbReference type="SAM" id="Phobius"/>
    </source>
</evidence>
<comment type="caution">
    <text evidence="2">The sequence shown here is derived from an EMBL/GenBank/DDBJ whole genome shotgun (WGS) entry which is preliminary data.</text>
</comment>
<gene>
    <name evidence="2" type="ORF">N479_00515</name>
</gene>
<dbReference type="EMBL" id="AUXW01000001">
    <property type="protein sequence ID" value="KKE85889.1"/>
    <property type="molecule type" value="Genomic_DNA"/>
</dbReference>
<feature type="transmembrane region" description="Helical" evidence="1">
    <location>
        <begin position="178"/>
        <end position="196"/>
    </location>
</feature>
<feature type="transmembrane region" description="Helical" evidence="1">
    <location>
        <begin position="17"/>
        <end position="38"/>
    </location>
</feature>
<feature type="transmembrane region" description="Helical" evidence="1">
    <location>
        <begin position="116"/>
        <end position="140"/>
    </location>
</feature>
<sequence length="204" mass="21987">MNISGTVNATSHWDTKLFLIAGCCMLINTVCLWMRHFSGYQMSLLWAAVPAVIALASCTLGVLKLYPNAVYQARRLAIGGASFAIMSLISLLLASIWIFIISIFGEGLTGRPSLGFAVLIGIFMICTAVSFAFNAVAFLTERVTRNIGLLLLVPVSCWVLMLIVALVKGFEAGLSLDFYTNGVMGVAFLLTSYVIAKGRCRSAL</sequence>
<feature type="transmembrane region" description="Helical" evidence="1">
    <location>
        <begin position="147"/>
        <end position="166"/>
    </location>
</feature>
<name>A0A0F6AIX1_9GAMM</name>
<evidence type="ECO:0000313" key="3">
    <source>
        <dbReference type="Proteomes" id="UP000033434"/>
    </source>
</evidence>
<feature type="transmembrane region" description="Helical" evidence="1">
    <location>
        <begin position="44"/>
        <end position="66"/>
    </location>
</feature>
<keyword evidence="1" id="KW-0472">Membrane</keyword>
<feature type="transmembrane region" description="Helical" evidence="1">
    <location>
        <begin position="78"/>
        <end position="104"/>
    </location>
</feature>
<organism evidence="2 3">
    <name type="scientific">Pseudoalteromonas luteoviolacea S4054</name>
    <dbReference type="NCBI Taxonomy" id="1129367"/>
    <lineage>
        <taxon>Bacteria</taxon>
        <taxon>Pseudomonadati</taxon>
        <taxon>Pseudomonadota</taxon>
        <taxon>Gammaproteobacteria</taxon>
        <taxon>Alteromonadales</taxon>
        <taxon>Pseudoalteromonadaceae</taxon>
        <taxon>Pseudoalteromonas</taxon>
    </lineage>
</organism>
<evidence type="ECO:0000313" key="2">
    <source>
        <dbReference type="EMBL" id="KKE85889.1"/>
    </source>
</evidence>
<protein>
    <submittedName>
        <fullName evidence="2">Uncharacterized protein</fullName>
    </submittedName>
</protein>
<reference evidence="2 3" key="1">
    <citation type="journal article" date="2015" name="BMC Genomics">
        <title>Genome mining reveals unlocked bioactive potential of marine Gram-negative bacteria.</title>
        <authorList>
            <person name="Machado H."/>
            <person name="Sonnenschein E.C."/>
            <person name="Melchiorsen J."/>
            <person name="Gram L."/>
        </authorList>
    </citation>
    <scope>NUCLEOTIDE SEQUENCE [LARGE SCALE GENOMIC DNA]</scope>
    <source>
        <strain evidence="2 3">S4054</strain>
    </source>
</reference>
<dbReference type="PATRIC" id="fig|1129367.4.peg.107"/>